<feature type="coiled-coil region" evidence="1">
    <location>
        <begin position="261"/>
        <end position="288"/>
    </location>
</feature>
<evidence type="ECO:0000256" key="2">
    <source>
        <dbReference type="SAM" id="MobiDB-lite"/>
    </source>
</evidence>
<accession>A0AAV9QJR8</accession>
<keyword evidence="4" id="KW-1185">Reference proteome</keyword>
<protein>
    <submittedName>
        <fullName evidence="3">Uncharacterized protein</fullName>
    </submittedName>
</protein>
<reference evidence="3 4" key="1">
    <citation type="submission" date="2023-06" db="EMBL/GenBank/DDBJ databases">
        <title>Black Yeasts Isolated from many extreme environments.</title>
        <authorList>
            <person name="Coleine C."/>
            <person name="Stajich J.E."/>
            <person name="Selbmann L."/>
        </authorList>
    </citation>
    <scope>NUCLEOTIDE SEQUENCE [LARGE SCALE GENOMIC DNA]</scope>
    <source>
        <strain evidence="3 4">CCFEE 5887</strain>
    </source>
</reference>
<gene>
    <name evidence="3" type="ORF">LTR25_000080</name>
</gene>
<feature type="compositionally biased region" description="Low complexity" evidence="2">
    <location>
        <begin position="38"/>
        <end position="56"/>
    </location>
</feature>
<comment type="caution">
    <text evidence="3">The sequence shown here is derived from an EMBL/GenBank/DDBJ whole genome shotgun (WGS) entry which is preliminary data.</text>
</comment>
<feature type="region of interest" description="Disordered" evidence="2">
    <location>
        <begin position="1"/>
        <end position="61"/>
    </location>
</feature>
<proteinExistence type="predicted"/>
<dbReference type="EMBL" id="JAXLQG010000001">
    <property type="protein sequence ID" value="KAK5545073.1"/>
    <property type="molecule type" value="Genomic_DNA"/>
</dbReference>
<evidence type="ECO:0000313" key="3">
    <source>
        <dbReference type="EMBL" id="KAK5545073.1"/>
    </source>
</evidence>
<organism evidence="3 4">
    <name type="scientific">Vermiconidia calcicola</name>
    <dbReference type="NCBI Taxonomy" id="1690605"/>
    <lineage>
        <taxon>Eukaryota</taxon>
        <taxon>Fungi</taxon>
        <taxon>Dikarya</taxon>
        <taxon>Ascomycota</taxon>
        <taxon>Pezizomycotina</taxon>
        <taxon>Dothideomycetes</taxon>
        <taxon>Dothideomycetidae</taxon>
        <taxon>Mycosphaerellales</taxon>
        <taxon>Extremaceae</taxon>
        <taxon>Vermiconidia</taxon>
    </lineage>
</organism>
<feature type="region of interest" description="Disordered" evidence="2">
    <location>
        <begin position="301"/>
        <end position="342"/>
    </location>
</feature>
<sequence length="342" mass="39149">MPPKRNKTKNDKQRAKRSSNKTEKKTLVSEFDEMEVGSSSTAASQPTPSASEPQPTVSGNQATLISKYPLYERWESMEEEERGRVRDAHRIQTGPFAFQPEYLPVQIHVAAQQQGRFTREIESDMVKCNTIEAVKDVVKSSLTHELVRTNIDPTRTKFAGLMIYGPTKEFTKESIRNHTKGLFLDADAYKKWWLQTNKTRTWDGEMVKIAVVLWHQEEAAAKQVELPDFWTNPTAGMLANYLEKMKSLWEGDEFEQANLAYVRMLERLQQQRCEAEETRAQLTEKMDTLVKARRLAVQWKKSTSGKGKEVAVDDDEGAGADEGDEDIEDEEVEDADDEDYEE</sequence>
<keyword evidence="1" id="KW-0175">Coiled coil</keyword>
<dbReference type="AlphaFoldDB" id="A0AAV9QJR8"/>
<evidence type="ECO:0000313" key="4">
    <source>
        <dbReference type="Proteomes" id="UP001345827"/>
    </source>
</evidence>
<feature type="compositionally biased region" description="Acidic residues" evidence="2">
    <location>
        <begin position="312"/>
        <end position="342"/>
    </location>
</feature>
<name>A0AAV9QJR8_9PEZI</name>
<dbReference type="Proteomes" id="UP001345827">
    <property type="component" value="Unassembled WGS sequence"/>
</dbReference>
<evidence type="ECO:0000256" key="1">
    <source>
        <dbReference type="SAM" id="Coils"/>
    </source>
</evidence>